<keyword evidence="4" id="KW-0680">Restriction system</keyword>
<accession>A0ABT6QXN3</accession>
<evidence type="ECO:0000313" key="9">
    <source>
        <dbReference type="EMBL" id="MDI2589821.1"/>
    </source>
</evidence>
<dbReference type="Gene3D" id="3.90.120.10">
    <property type="entry name" value="DNA Methylase, subunit A, domain 2"/>
    <property type="match status" value="1"/>
</dbReference>
<evidence type="ECO:0000313" key="13">
    <source>
        <dbReference type="Proteomes" id="UP001159100"/>
    </source>
</evidence>
<keyword evidence="2 6" id="KW-0808">Transferase</keyword>
<dbReference type="GO" id="GO:0008168">
    <property type="term" value="F:methyltransferase activity"/>
    <property type="evidence" value="ECO:0007669"/>
    <property type="project" value="UniProtKB-KW"/>
</dbReference>
<dbReference type="EMBL" id="JARBWL010000001">
    <property type="protein sequence ID" value="MDI2592717.1"/>
    <property type="molecule type" value="Genomic_DNA"/>
</dbReference>
<dbReference type="InterPro" id="IPR001525">
    <property type="entry name" value="C5_MeTfrase"/>
</dbReference>
<comment type="catalytic activity">
    <reaction evidence="5 8">
        <text>a 2'-deoxycytidine in DNA + S-adenosyl-L-methionine = a 5-methyl-2'-deoxycytidine in DNA + S-adenosyl-L-homocysteine + H(+)</text>
        <dbReference type="Rhea" id="RHEA:13681"/>
        <dbReference type="Rhea" id="RHEA-COMP:11369"/>
        <dbReference type="Rhea" id="RHEA-COMP:11370"/>
        <dbReference type="ChEBI" id="CHEBI:15378"/>
        <dbReference type="ChEBI" id="CHEBI:57856"/>
        <dbReference type="ChEBI" id="CHEBI:59789"/>
        <dbReference type="ChEBI" id="CHEBI:85452"/>
        <dbReference type="ChEBI" id="CHEBI:85454"/>
        <dbReference type="EC" id="2.1.1.37"/>
    </reaction>
</comment>
<feature type="active site" evidence="6">
    <location>
        <position position="100"/>
    </location>
</feature>
<evidence type="ECO:0000256" key="6">
    <source>
        <dbReference type="PROSITE-ProRule" id="PRU01016"/>
    </source>
</evidence>
<dbReference type="InterPro" id="IPR018117">
    <property type="entry name" value="C5_DNA_meth_AS"/>
</dbReference>
<organism evidence="12 13">
    <name type="scientific">Pseudomonas fungipugnans</name>
    <dbReference type="NCBI Taxonomy" id="3024217"/>
    <lineage>
        <taxon>Bacteria</taxon>
        <taxon>Pseudomonadati</taxon>
        <taxon>Pseudomonadota</taxon>
        <taxon>Gammaproteobacteria</taxon>
        <taxon>Pseudomonadales</taxon>
        <taxon>Pseudomonadaceae</taxon>
        <taxon>Pseudomonas</taxon>
    </lineage>
</organism>
<keyword evidence="3 6" id="KW-0949">S-adenosyl-L-methionine</keyword>
<reference evidence="12 13" key="1">
    <citation type="submission" date="2023-02" db="EMBL/GenBank/DDBJ databases">
        <title>Pseudomonas chrutzelriedensis sp. nov., a potently antifungal strain isolated from moss.</title>
        <authorList>
            <person name="Schnyder A."/>
            <person name="Kalawong R."/>
            <person name="Eberl L."/>
            <person name="Agnoli K."/>
        </authorList>
    </citation>
    <scope>NUCLEOTIDE SEQUENCE [LARGE SCALE GENOMIC DNA]</scope>
    <source>
        <strain evidence="12 13">681</strain>
    </source>
</reference>
<evidence type="ECO:0000256" key="2">
    <source>
        <dbReference type="ARBA" id="ARBA00022679"/>
    </source>
</evidence>
<dbReference type="EMBL" id="JARBWL010000001">
    <property type="protein sequence ID" value="MDI2589821.1"/>
    <property type="molecule type" value="Genomic_DNA"/>
</dbReference>
<name>A0ABT6QXN3_9PSED</name>
<dbReference type="Gene3D" id="3.40.50.150">
    <property type="entry name" value="Vaccinia Virus protein VP39"/>
    <property type="match status" value="1"/>
</dbReference>
<dbReference type="InterPro" id="IPR031303">
    <property type="entry name" value="C5_meth_CS"/>
</dbReference>
<evidence type="ECO:0000256" key="5">
    <source>
        <dbReference type="ARBA" id="ARBA00047422"/>
    </source>
</evidence>
<evidence type="ECO:0000313" key="10">
    <source>
        <dbReference type="EMBL" id="MDI2592717.1"/>
    </source>
</evidence>
<evidence type="ECO:0000256" key="1">
    <source>
        <dbReference type="ARBA" id="ARBA00022603"/>
    </source>
</evidence>
<sequence>MGFSERPERKGTFIDLFSGCGGLSLGLMQAGWDGLFAIEKTSGAYKTLEHNLIEGPRYKYSWPDWLPQINMEVSHLIDNYQDKLEALRGTVDLIAGGPPCQGFSHAGKRDPNDPRNKLAEQYIKVVEIVQPKYLLLENVRGFNTKFKSSGDASSIPYSLVVKKRLEALGYGVSFRIIKSSDWGVPQHRPRFIMIAKRATDSDQFDPFVDLESFRRNFLSRKGLSTENPVTVRDAIGDLETYGKSLVPNLDSGRTGFFEAEFIKSASPSKYLQLLRSENCEPPNSRRLAKHSDVVSSRFQLILDKCERGVTISDEFRTAFNIKKQAITPLDGDLPSATVTTLPDDILHYLEPRILTVRENARLQSFPDWFSFQGVYTTGGKQRKYTCPRYTQVGNAVPPILAEALGMLLSRHESKGAV</sequence>
<evidence type="ECO:0000256" key="4">
    <source>
        <dbReference type="ARBA" id="ARBA00022747"/>
    </source>
</evidence>
<comment type="similarity">
    <text evidence="6 7">Belongs to the class I-like SAM-binding methyltransferase superfamily. C5-methyltransferase family.</text>
</comment>
<dbReference type="PANTHER" id="PTHR10629">
    <property type="entry name" value="CYTOSINE-SPECIFIC METHYLTRANSFERASE"/>
    <property type="match status" value="1"/>
</dbReference>
<dbReference type="EMBL" id="JARBWL010000002">
    <property type="protein sequence ID" value="MDI2592724.1"/>
    <property type="molecule type" value="Genomic_DNA"/>
</dbReference>
<dbReference type="InterPro" id="IPR050390">
    <property type="entry name" value="C5-Methyltransferase"/>
</dbReference>
<dbReference type="GO" id="GO:0032259">
    <property type="term" value="P:methylation"/>
    <property type="evidence" value="ECO:0007669"/>
    <property type="project" value="UniProtKB-KW"/>
</dbReference>
<dbReference type="PROSITE" id="PS00095">
    <property type="entry name" value="C5_MTASE_2"/>
    <property type="match status" value="1"/>
</dbReference>
<gene>
    <name evidence="9" type="ORF">POF45_00025</name>
    <name evidence="10" type="ORF">POF45_14970</name>
    <name evidence="11" type="ORF">POF45_15005</name>
    <name evidence="12" type="ORF">POF45_29720</name>
</gene>
<comment type="caution">
    <text evidence="12">The sequence shown here is derived from an EMBL/GenBank/DDBJ whole genome shotgun (WGS) entry which is preliminary data.</text>
</comment>
<dbReference type="Pfam" id="PF00145">
    <property type="entry name" value="DNA_methylase"/>
    <property type="match status" value="1"/>
</dbReference>
<protein>
    <recommendedName>
        <fullName evidence="8">Cytosine-specific methyltransferase</fullName>
        <ecNumber evidence="8">2.1.1.37</ecNumber>
    </recommendedName>
</protein>
<dbReference type="EC" id="2.1.1.37" evidence="8"/>
<dbReference type="PROSITE" id="PS51679">
    <property type="entry name" value="SAM_MT_C5"/>
    <property type="match status" value="1"/>
</dbReference>
<keyword evidence="1 6" id="KW-0489">Methyltransferase</keyword>
<dbReference type="PANTHER" id="PTHR10629:SF52">
    <property type="entry name" value="DNA (CYTOSINE-5)-METHYLTRANSFERASE 1"/>
    <property type="match status" value="1"/>
</dbReference>
<dbReference type="Proteomes" id="UP001159100">
    <property type="component" value="Unassembled WGS sequence"/>
</dbReference>
<evidence type="ECO:0000313" key="12">
    <source>
        <dbReference type="EMBL" id="MDI2595573.1"/>
    </source>
</evidence>
<evidence type="ECO:0000256" key="8">
    <source>
        <dbReference type="RuleBase" id="RU000417"/>
    </source>
</evidence>
<dbReference type="PROSITE" id="PS00094">
    <property type="entry name" value="C5_MTASE_1"/>
    <property type="match status" value="1"/>
</dbReference>
<evidence type="ECO:0000313" key="11">
    <source>
        <dbReference type="EMBL" id="MDI2592724.1"/>
    </source>
</evidence>
<dbReference type="InterPro" id="IPR029063">
    <property type="entry name" value="SAM-dependent_MTases_sf"/>
</dbReference>
<keyword evidence="13" id="KW-1185">Reference proteome</keyword>
<proteinExistence type="inferred from homology"/>
<dbReference type="EMBL" id="JARBWL010000002">
    <property type="protein sequence ID" value="MDI2595573.1"/>
    <property type="molecule type" value="Genomic_DNA"/>
</dbReference>
<dbReference type="NCBIfam" id="TIGR00675">
    <property type="entry name" value="dcm"/>
    <property type="match status" value="1"/>
</dbReference>
<evidence type="ECO:0000256" key="7">
    <source>
        <dbReference type="RuleBase" id="RU000416"/>
    </source>
</evidence>
<dbReference type="SUPFAM" id="SSF53335">
    <property type="entry name" value="S-adenosyl-L-methionine-dependent methyltransferases"/>
    <property type="match status" value="1"/>
</dbReference>
<evidence type="ECO:0000256" key="3">
    <source>
        <dbReference type="ARBA" id="ARBA00022691"/>
    </source>
</evidence>
<dbReference type="PRINTS" id="PR00105">
    <property type="entry name" value="C5METTRFRASE"/>
</dbReference>
<dbReference type="RefSeq" id="WP_282314676.1">
    <property type="nucleotide sequence ID" value="NZ_JARBWL010000001.1"/>
</dbReference>